<dbReference type="AlphaFoldDB" id="A0A8J1JT25"/>
<evidence type="ECO:0000256" key="2">
    <source>
        <dbReference type="SAM" id="MobiDB-lite"/>
    </source>
</evidence>
<organism evidence="3 4">
    <name type="scientific">Xenopus tropicalis</name>
    <name type="common">Western clawed frog</name>
    <name type="synonym">Silurana tropicalis</name>
    <dbReference type="NCBI Taxonomy" id="8364"/>
    <lineage>
        <taxon>Eukaryota</taxon>
        <taxon>Metazoa</taxon>
        <taxon>Chordata</taxon>
        <taxon>Craniata</taxon>
        <taxon>Vertebrata</taxon>
        <taxon>Euteleostomi</taxon>
        <taxon>Amphibia</taxon>
        <taxon>Batrachia</taxon>
        <taxon>Anura</taxon>
        <taxon>Pipoidea</taxon>
        <taxon>Pipidae</taxon>
        <taxon>Xenopodinae</taxon>
        <taxon>Xenopus</taxon>
        <taxon>Silurana</taxon>
    </lineage>
</organism>
<name>A0A8J1JT25_XENTR</name>
<dbReference type="Proteomes" id="UP000008143">
    <property type="component" value="Chromosome 6"/>
</dbReference>
<feature type="coiled-coil region" evidence="1">
    <location>
        <begin position="95"/>
        <end position="129"/>
    </location>
</feature>
<evidence type="ECO:0000313" key="5">
    <source>
        <dbReference type="Xenbase" id="XB-GENE-29087799"/>
    </source>
</evidence>
<protein>
    <submittedName>
        <fullName evidence="4">Gastrula zinc finger protein 5-1-like</fullName>
    </submittedName>
</protein>
<evidence type="ECO:0000256" key="1">
    <source>
        <dbReference type="SAM" id="Coils"/>
    </source>
</evidence>
<dbReference type="Xenbase" id="XB-GENE-29087799">
    <property type="gene designation" value="LOC101734458"/>
</dbReference>
<proteinExistence type="predicted"/>
<sequence length="131" mass="14416">MEPRRLEGKWENEEPDTEEPLPTIKREMDPVPGAELQLNVAPQPQAPSAPDSPQAKRWAPGPTADEGPSRRTKDVGTQTAPDWTDPTLRPMQEEIATMKAQLAELHGKMAELQGEMAQIKGNMAQIKGSEP</sequence>
<accession>A0A8J1JT25</accession>
<dbReference type="GeneID" id="101734458"/>
<gene>
    <name evidence="4 5" type="primary">LOC101734458</name>
</gene>
<evidence type="ECO:0000313" key="4">
    <source>
        <dbReference type="RefSeq" id="XP_031760180.1"/>
    </source>
</evidence>
<dbReference type="OrthoDB" id="10577126at2759"/>
<feature type="compositionally biased region" description="Low complexity" evidence="2">
    <location>
        <begin position="41"/>
        <end position="55"/>
    </location>
</feature>
<keyword evidence="3" id="KW-1185">Reference proteome</keyword>
<dbReference type="RefSeq" id="XP_031760180.1">
    <property type="nucleotide sequence ID" value="XM_031904320.1"/>
</dbReference>
<evidence type="ECO:0000313" key="3">
    <source>
        <dbReference type="Proteomes" id="UP000008143"/>
    </source>
</evidence>
<dbReference type="AGR" id="Xenbase:XB-GENE-29087799"/>
<dbReference type="Gene3D" id="1.20.5.170">
    <property type="match status" value="1"/>
</dbReference>
<reference evidence="4" key="1">
    <citation type="submission" date="2025-08" db="UniProtKB">
        <authorList>
            <consortium name="RefSeq"/>
        </authorList>
    </citation>
    <scope>IDENTIFICATION</scope>
    <source>
        <strain evidence="4">Nigerian</strain>
        <tissue evidence="4">Liver and blood</tissue>
    </source>
</reference>
<keyword evidence="1" id="KW-0175">Coiled coil</keyword>
<dbReference type="KEGG" id="xtr:101734458"/>
<feature type="region of interest" description="Disordered" evidence="2">
    <location>
        <begin position="1"/>
        <end position="88"/>
    </location>
</feature>
<feature type="compositionally biased region" description="Basic and acidic residues" evidence="2">
    <location>
        <begin position="1"/>
        <end position="12"/>
    </location>
</feature>